<organism evidence="3 4">
    <name type="scientific">Trichuris muris</name>
    <name type="common">Mouse whipworm</name>
    <dbReference type="NCBI Taxonomy" id="70415"/>
    <lineage>
        <taxon>Eukaryota</taxon>
        <taxon>Metazoa</taxon>
        <taxon>Ecdysozoa</taxon>
        <taxon>Nematoda</taxon>
        <taxon>Enoplea</taxon>
        <taxon>Dorylaimia</taxon>
        <taxon>Trichinellida</taxon>
        <taxon>Trichuridae</taxon>
        <taxon>Trichuris</taxon>
    </lineage>
</organism>
<evidence type="ECO:0000259" key="2">
    <source>
        <dbReference type="Pfam" id="PF25127"/>
    </source>
</evidence>
<proteinExistence type="predicted"/>
<dbReference type="PANTHER" id="PTHR12323:SF0">
    <property type="entry name" value="CALCIUM HOMEOSTASIS ENDOPLASMIC RETICULUM PROTEIN"/>
    <property type="match status" value="1"/>
</dbReference>
<feature type="domain" description="DUF7819" evidence="2">
    <location>
        <begin position="290"/>
        <end position="389"/>
    </location>
</feature>
<dbReference type="WBParaSite" id="TMUE_1000005358.1">
    <property type="protein sequence ID" value="TMUE_1000005358.1"/>
    <property type="gene ID" value="WBGene00288557"/>
</dbReference>
<feature type="compositionally biased region" description="Polar residues" evidence="1">
    <location>
        <begin position="390"/>
        <end position="408"/>
    </location>
</feature>
<evidence type="ECO:0000313" key="3">
    <source>
        <dbReference type="Proteomes" id="UP000046395"/>
    </source>
</evidence>
<evidence type="ECO:0000313" key="4">
    <source>
        <dbReference type="WBParaSite" id="TMUE_1000005358.1"/>
    </source>
</evidence>
<dbReference type="PANTHER" id="PTHR12323">
    <property type="entry name" value="SR-RELATED CTD ASSOCIATED FACTOR 6"/>
    <property type="match status" value="1"/>
</dbReference>
<dbReference type="STRING" id="70415.A0A5S6QDQ2"/>
<dbReference type="InterPro" id="IPR056721">
    <property type="entry name" value="DUF7819"/>
</dbReference>
<dbReference type="GO" id="GO:0006874">
    <property type="term" value="P:intracellular calcium ion homeostasis"/>
    <property type="evidence" value="ECO:0007669"/>
    <property type="project" value="TreeGrafter"/>
</dbReference>
<accession>A0A5S6QDQ2</accession>
<dbReference type="GO" id="GO:0048471">
    <property type="term" value="C:perinuclear region of cytoplasm"/>
    <property type="evidence" value="ECO:0007669"/>
    <property type="project" value="TreeGrafter"/>
</dbReference>
<dbReference type="AlphaFoldDB" id="A0A5S6QDQ2"/>
<feature type="region of interest" description="Disordered" evidence="1">
    <location>
        <begin position="380"/>
        <end position="416"/>
    </location>
</feature>
<feature type="region of interest" description="Disordered" evidence="1">
    <location>
        <begin position="107"/>
        <end position="126"/>
    </location>
</feature>
<dbReference type="Proteomes" id="UP000046395">
    <property type="component" value="Unassembled WGS sequence"/>
</dbReference>
<protein>
    <submittedName>
        <fullName evidence="4">CID domain-containing protein</fullName>
    </submittedName>
</protein>
<keyword evidence="3" id="KW-1185">Reference proteome</keyword>
<dbReference type="Pfam" id="PF25127">
    <property type="entry name" value="DUF7819"/>
    <property type="match status" value="1"/>
</dbReference>
<reference evidence="4" key="1">
    <citation type="submission" date="2019-12" db="UniProtKB">
        <authorList>
            <consortium name="WormBaseParasite"/>
        </authorList>
    </citation>
    <scope>IDENTIFICATION</scope>
</reference>
<name>A0A5S6QDQ2_TRIMR</name>
<sequence length="416" mass="47351">MLAVLNRFVPQMFAYAWLFAVGEEFVQGKLTKLRGIWDKQHYLDGHTFSSYEDAEKIVIEHQAAEVQEFEPIVSKIFQQFDDRYRQYEAQHLQFVRFSEEQVDNIKNKRPTNVPLPPTIRTSAPNFGLDPHVNSSLSRPVPPTVPADTVDSIPSNPSGSRSQLGTCPPRYLTQPIPPFQHYDSNEAYSRSMPFNQLPQGPLFWGGNAQFGPPFFHISYYRPLALPPRVPMESGNFRWRPNEVGRFQFPVPRDPSAPVCSGRLPLPVFMNTPPSRMLTPTSELSRTHCYDQPPIVPRSMYYDLPAGVKLPMVRSEPSEGEPIDPEAVRIPMPVPPPDRPFVPLDGFNSDRRHDATREFEGWEKLGMYEYYLAKEKALAAKMEREKAAERSIQGSSTSADNSQRSTSYATDSYGLEHM</sequence>
<evidence type="ECO:0000256" key="1">
    <source>
        <dbReference type="SAM" id="MobiDB-lite"/>
    </source>
</evidence>